<dbReference type="Pfam" id="PF09926">
    <property type="entry name" value="DUF2158"/>
    <property type="match status" value="1"/>
</dbReference>
<comment type="caution">
    <text evidence="1">The sequence shown here is derived from an EMBL/GenBank/DDBJ whole genome shotgun (WGS) entry which is preliminary data.</text>
</comment>
<dbReference type="InterPro" id="IPR019226">
    <property type="entry name" value="DUF2158"/>
</dbReference>
<dbReference type="RefSeq" id="WP_076796044.1">
    <property type="nucleotide sequence ID" value="NZ_CABGQG010000012.1"/>
</dbReference>
<gene>
    <name evidence="1" type="ORF">BXT93_19510</name>
</gene>
<protein>
    <recommendedName>
        <fullName evidence="3">DUF2158 domain-containing protein</fullName>
    </recommendedName>
</protein>
<dbReference type="Proteomes" id="UP000188967">
    <property type="component" value="Unassembled WGS sequence"/>
</dbReference>
<evidence type="ECO:0008006" key="3">
    <source>
        <dbReference type="Google" id="ProtNLM"/>
    </source>
</evidence>
<dbReference type="EMBL" id="MTPS01000339">
    <property type="protein sequence ID" value="ONG32784.1"/>
    <property type="molecule type" value="Genomic_DNA"/>
</dbReference>
<accession>A0A1V2GDG3</accession>
<proteinExistence type="predicted"/>
<sequence>MAKAPSQTPVAKFNKGELVVLKSGGPAMTVEKPLTTLSDTFNGNYRCQWFAGRKLDSGNFPEESLDKFIPKP</sequence>
<evidence type="ECO:0000313" key="1">
    <source>
        <dbReference type="EMBL" id="ONG32784.1"/>
    </source>
</evidence>
<organism evidence="1 2">
    <name type="scientific">Escherichia coli</name>
    <dbReference type="NCBI Taxonomy" id="562"/>
    <lineage>
        <taxon>Bacteria</taxon>
        <taxon>Pseudomonadati</taxon>
        <taxon>Pseudomonadota</taxon>
        <taxon>Gammaproteobacteria</taxon>
        <taxon>Enterobacterales</taxon>
        <taxon>Enterobacteriaceae</taxon>
        <taxon>Escherichia</taxon>
    </lineage>
</organism>
<dbReference type="AlphaFoldDB" id="A0A1V2GDG3"/>
<evidence type="ECO:0000313" key="2">
    <source>
        <dbReference type="Proteomes" id="UP000188967"/>
    </source>
</evidence>
<reference evidence="1 2" key="1">
    <citation type="submission" date="2017-01" db="EMBL/GenBank/DDBJ databases">
        <title>Draft genome sequence of an E. coli strain isolated from human, in Amazon, Brazil.</title>
        <authorList>
            <person name="Moura Q."/>
            <person name="Fernandes M.R."/>
            <person name="Cerdeira L."/>
            <person name="Vianello M."/>
            <person name="Souza T.A."/>
            <person name="Ienne S."/>
            <person name="Lincopan N."/>
        </authorList>
    </citation>
    <scope>NUCLEOTIDE SEQUENCE [LARGE SCALE GENOMIC DNA]</scope>
    <source>
        <strain evidence="1 2">ICBEcBL-II-13</strain>
    </source>
</reference>
<name>A0A1V2GDG3_ECOLX</name>